<dbReference type="RefSeq" id="WP_099151471.1">
    <property type="nucleotide sequence ID" value="NZ_PDUD01000023.1"/>
</dbReference>
<comment type="caution">
    <text evidence="2">The sequence shown here is derived from an EMBL/GenBank/DDBJ whole genome shotgun (WGS) entry which is preliminary data.</text>
</comment>
<dbReference type="EMBL" id="PDUD01000023">
    <property type="protein sequence ID" value="PHN04926.1"/>
    <property type="molecule type" value="Genomic_DNA"/>
</dbReference>
<name>A0A2D0N977_FLAN2</name>
<evidence type="ECO:0000313" key="3">
    <source>
        <dbReference type="Proteomes" id="UP000223913"/>
    </source>
</evidence>
<feature type="signal peptide" evidence="1">
    <location>
        <begin position="1"/>
        <end position="29"/>
    </location>
</feature>
<keyword evidence="3" id="KW-1185">Reference proteome</keyword>
<keyword evidence="1" id="KW-0732">Signal</keyword>
<sequence>MHYSRLFCLLLAGLQLILGSHCQSTPQQAAAPAEIHFWYGPKQTFGRLGEPQRWINVLGNIAESESLDSASFSLNRGPERPLSLGSDLHRLARTGDFNVELDWGELQSGDNHLRVTAYPRKGTAYTDSMIIQVERGNTWPLPYRIDFSQVDRLADVVQVVDGHWALEADGVRTLERYYDRVLSMGDTSWTNYEITVHLTIHDYTPSEPGPPTYNVTHFGVAMRWRGHHADDRQPSRKWYPLGAQGEFLIRENKDSCQFRILFDGGRDKPQQYAARWNRLTLGRPMYVKTQVATLADGRTRYRFKQWMADDTEPAEWDVEGLEADDYPSGALCLVPHNSDVTIHGVWVVGI</sequence>
<evidence type="ECO:0000313" key="2">
    <source>
        <dbReference type="EMBL" id="PHN04926.1"/>
    </source>
</evidence>
<dbReference type="AlphaFoldDB" id="A0A2D0N977"/>
<feature type="chain" id="PRO_5012383990" evidence="1">
    <location>
        <begin position="30"/>
        <end position="350"/>
    </location>
</feature>
<organism evidence="2 3">
    <name type="scientific">Flavilitoribacter nigricans (strain ATCC 23147 / DSM 23189 / NBRC 102662 / NCIMB 1420 / SS-2)</name>
    <name type="common">Lewinella nigricans</name>
    <dbReference type="NCBI Taxonomy" id="1122177"/>
    <lineage>
        <taxon>Bacteria</taxon>
        <taxon>Pseudomonadati</taxon>
        <taxon>Bacteroidota</taxon>
        <taxon>Saprospiria</taxon>
        <taxon>Saprospirales</taxon>
        <taxon>Lewinellaceae</taxon>
        <taxon>Flavilitoribacter</taxon>
    </lineage>
</organism>
<dbReference type="OrthoDB" id="9802683at2"/>
<protein>
    <submittedName>
        <fullName evidence="2">Uncharacterized protein</fullName>
    </submittedName>
</protein>
<dbReference type="Proteomes" id="UP000223913">
    <property type="component" value="Unassembled WGS sequence"/>
</dbReference>
<proteinExistence type="predicted"/>
<evidence type="ECO:0000256" key="1">
    <source>
        <dbReference type="SAM" id="SignalP"/>
    </source>
</evidence>
<reference evidence="2 3" key="1">
    <citation type="submission" date="2017-10" db="EMBL/GenBank/DDBJ databases">
        <title>The draft genome sequence of Lewinella nigricans NBRC 102662.</title>
        <authorList>
            <person name="Wang K."/>
        </authorList>
    </citation>
    <scope>NUCLEOTIDE SEQUENCE [LARGE SCALE GENOMIC DNA]</scope>
    <source>
        <strain evidence="2 3">NBRC 102662</strain>
    </source>
</reference>
<accession>A0A2D0N977</accession>
<gene>
    <name evidence="2" type="ORF">CRP01_18005</name>
</gene>